<dbReference type="PANTHER" id="PTHR35176">
    <property type="entry name" value="HEME OXYGENASE HI_0854-RELATED"/>
    <property type="match status" value="1"/>
</dbReference>
<protein>
    <submittedName>
        <fullName evidence="4">PPOX class F420-dependent oxidoreductase</fullName>
    </submittedName>
</protein>
<dbReference type="NCBIfam" id="TIGR03618">
    <property type="entry name" value="Rv1155_F420"/>
    <property type="match status" value="1"/>
</dbReference>
<dbReference type="Pfam" id="PF01243">
    <property type="entry name" value="PNPOx_N"/>
    <property type="match status" value="1"/>
</dbReference>
<feature type="domain" description="Pyridoxamine 5'-phosphate oxidase N-terminal" evidence="2">
    <location>
        <begin position="2"/>
        <end position="138"/>
    </location>
</feature>
<name>A0A2W4J727_9PSEU</name>
<comment type="caution">
    <text evidence="4">The sequence shown here is derived from an EMBL/GenBank/DDBJ whole genome shotgun (WGS) entry which is preliminary data.</text>
</comment>
<evidence type="ECO:0000259" key="2">
    <source>
        <dbReference type="Pfam" id="PF01243"/>
    </source>
</evidence>
<dbReference type="AlphaFoldDB" id="A0A2W4J727"/>
<keyword evidence="1" id="KW-0560">Oxidoreductase</keyword>
<dbReference type="GO" id="GO:0016627">
    <property type="term" value="F:oxidoreductase activity, acting on the CH-CH group of donors"/>
    <property type="evidence" value="ECO:0007669"/>
    <property type="project" value="TreeGrafter"/>
</dbReference>
<reference evidence="3 5" key="3">
    <citation type="journal article" date="2021" name="BMC Genomics">
        <title>Genome-resolved metagenome and metatranscriptome analyses of thermophilic composting reveal key bacterial players and their metabolic interactions.</title>
        <authorList>
            <person name="Braga L.P.P."/>
            <person name="Pereira R.V."/>
            <person name="Martins L.F."/>
            <person name="Moura L.M.S."/>
            <person name="Sanchez F.B."/>
            <person name="Patane J.S.L."/>
            <person name="da Silva A.M."/>
            <person name="Setubal J.C."/>
        </authorList>
    </citation>
    <scope>NUCLEOTIDE SEQUENCE [LARGE SCALE GENOMIC DNA]</scope>
    <source>
        <strain evidence="3">ZC4RG45</strain>
    </source>
</reference>
<accession>A0A2W4J727</accession>
<dbReference type="Proteomes" id="UP000249324">
    <property type="component" value="Unassembled WGS sequence"/>
</dbReference>
<evidence type="ECO:0000313" key="4">
    <source>
        <dbReference type="EMBL" id="PZM93978.1"/>
    </source>
</evidence>
<dbReference type="InterPro" id="IPR011576">
    <property type="entry name" value="Pyridox_Oxase_N"/>
</dbReference>
<dbReference type="GO" id="GO:0070967">
    <property type="term" value="F:coenzyme F420 binding"/>
    <property type="evidence" value="ECO:0007669"/>
    <property type="project" value="TreeGrafter"/>
</dbReference>
<reference evidence="3" key="4">
    <citation type="submission" date="2023-08" db="EMBL/GenBank/DDBJ databases">
        <authorList>
            <person name="Guima S.E.S."/>
            <person name="Martins L.F."/>
            <person name="Silva A.M."/>
            <person name="Setubal J.C."/>
        </authorList>
    </citation>
    <scope>NUCLEOTIDE SEQUENCE</scope>
    <source>
        <strain evidence="3">ZC4RG45</strain>
    </source>
</reference>
<dbReference type="InterPro" id="IPR019920">
    <property type="entry name" value="F420-binding_dom_put"/>
</dbReference>
<organism evidence="4">
    <name type="scientific">Thermocrispum agreste</name>
    <dbReference type="NCBI Taxonomy" id="37925"/>
    <lineage>
        <taxon>Bacteria</taxon>
        <taxon>Bacillati</taxon>
        <taxon>Actinomycetota</taxon>
        <taxon>Actinomycetes</taxon>
        <taxon>Pseudonocardiales</taxon>
        <taxon>Pseudonocardiaceae</taxon>
        <taxon>Thermocrispum</taxon>
    </lineage>
</organism>
<dbReference type="InterPro" id="IPR012349">
    <property type="entry name" value="Split_barrel_FMN-bd"/>
</dbReference>
<dbReference type="STRING" id="1111738.GCA_000427905_03467"/>
<dbReference type="EMBL" id="QGUI02000089">
    <property type="protein sequence ID" value="MFO7192311.1"/>
    <property type="molecule type" value="Genomic_DNA"/>
</dbReference>
<evidence type="ECO:0000313" key="3">
    <source>
        <dbReference type="EMBL" id="MFO7192311.1"/>
    </source>
</evidence>
<dbReference type="SUPFAM" id="SSF50475">
    <property type="entry name" value="FMN-binding split barrel"/>
    <property type="match status" value="1"/>
</dbReference>
<gene>
    <name evidence="3" type="ORF">DIU77_008720</name>
    <name evidence="4" type="ORF">DIU77_14890</name>
</gene>
<dbReference type="PANTHER" id="PTHR35176:SF2">
    <property type="entry name" value="F420H(2)-DEPENDENT REDUCTASE RV1155"/>
    <property type="match status" value="1"/>
</dbReference>
<evidence type="ECO:0000256" key="1">
    <source>
        <dbReference type="ARBA" id="ARBA00023002"/>
    </source>
</evidence>
<dbReference type="GO" id="GO:0005829">
    <property type="term" value="C:cytosol"/>
    <property type="evidence" value="ECO:0007669"/>
    <property type="project" value="TreeGrafter"/>
</dbReference>
<dbReference type="EMBL" id="QGUI01000630">
    <property type="protein sequence ID" value="PZM93978.1"/>
    <property type="molecule type" value="Genomic_DNA"/>
</dbReference>
<reference evidence="4" key="1">
    <citation type="submission" date="2018-05" db="EMBL/GenBank/DDBJ databases">
        <authorList>
            <person name="Lanie J.A."/>
            <person name="Ng W.-L."/>
            <person name="Kazmierczak K.M."/>
            <person name="Andrzejewski T.M."/>
            <person name="Davidsen T.M."/>
            <person name="Wayne K.J."/>
            <person name="Tettelin H."/>
            <person name="Glass J.I."/>
            <person name="Rusch D."/>
            <person name="Podicherti R."/>
            <person name="Tsui H.-C.T."/>
            <person name="Winkler M.E."/>
        </authorList>
    </citation>
    <scope>NUCLEOTIDE SEQUENCE</scope>
    <source>
        <strain evidence="4">ZC4RG45</strain>
    </source>
</reference>
<dbReference type="Gene3D" id="2.30.110.10">
    <property type="entry name" value="Electron Transport, Fmn-binding Protein, Chain A"/>
    <property type="match status" value="1"/>
</dbReference>
<sequence>MLDHAQRDLLDKVRHGVLTTLKRDGTPQMSIVGFAYDDQDRLIRISVTDSRAKTRNLRRDPRASLLVTPPSMRGYVVLEGTAELTPVARQPDDATVDELVDLYRTIAGEHPDWAEFRQAMVDERRLVLRIAVSHTYGWLA</sequence>
<proteinExistence type="predicted"/>
<dbReference type="InterPro" id="IPR052019">
    <property type="entry name" value="F420H2_bilvrd_red/Heme_oxyg"/>
</dbReference>
<evidence type="ECO:0000313" key="5">
    <source>
        <dbReference type="Proteomes" id="UP000249324"/>
    </source>
</evidence>
<reference evidence="3" key="2">
    <citation type="submission" date="2018-05" db="EMBL/GenBank/DDBJ databases">
        <authorList>
            <person name="Moura L."/>
            <person name="Setubal J.C."/>
        </authorList>
    </citation>
    <scope>NUCLEOTIDE SEQUENCE</scope>
    <source>
        <strain evidence="3">ZC4RG45</strain>
    </source>
</reference>